<dbReference type="EMBL" id="CAJOBI010247116">
    <property type="protein sequence ID" value="CAF5097284.1"/>
    <property type="molecule type" value="Genomic_DNA"/>
</dbReference>
<proteinExistence type="predicted"/>
<organism evidence="1 2">
    <name type="scientific">Rotaria magnacalcarata</name>
    <dbReference type="NCBI Taxonomy" id="392030"/>
    <lineage>
        <taxon>Eukaryota</taxon>
        <taxon>Metazoa</taxon>
        <taxon>Spiralia</taxon>
        <taxon>Gnathifera</taxon>
        <taxon>Rotifera</taxon>
        <taxon>Eurotatoria</taxon>
        <taxon>Bdelloidea</taxon>
        <taxon>Philodinida</taxon>
        <taxon>Philodinidae</taxon>
        <taxon>Rotaria</taxon>
    </lineage>
</organism>
<dbReference type="SUPFAM" id="SSF47769">
    <property type="entry name" value="SAM/Pointed domain"/>
    <property type="match status" value="1"/>
</dbReference>
<dbReference type="Proteomes" id="UP000676336">
    <property type="component" value="Unassembled WGS sequence"/>
</dbReference>
<gene>
    <name evidence="1" type="ORF">SMN809_LOCUS61496</name>
</gene>
<evidence type="ECO:0000313" key="2">
    <source>
        <dbReference type="Proteomes" id="UP000676336"/>
    </source>
</evidence>
<dbReference type="AlphaFoldDB" id="A0A8S3EZT1"/>
<protein>
    <submittedName>
        <fullName evidence="1">Uncharacterized protein</fullName>
    </submittedName>
</protein>
<reference evidence="1" key="1">
    <citation type="submission" date="2021-02" db="EMBL/GenBank/DDBJ databases">
        <authorList>
            <person name="Nowell W R."/>
        </authorList>
    </citation>
    <scope>NUCLEOTIDE SEQUENCE</scope>
</reference>
<comment type="caution">
    <text evidence="1">The sequence shown here is derived from an EMBL/GenBank/DDBJ whole genome shotgun (WGS) entry which is preliminary data.</text>
</comment>
<name>A0A8S3EZT1_9BILA</name>
<evidence type="ECO:0000313" key="1">
    <source>
        <dbReference type="EMBL" id="CAF5097284.1"/>
    </source>
</evidence>
<feature type="non-terminal residue" evidence="1">
    <location>
        <position position="82"/>
    </location>
</feature>
<accession>A0A8S3EZT1</accession>
<sequence>MTKCLLKALKAVDLQNYVELFRSLGYDSAGALAHFHNEHFKRLNLTKQELLRFHALLDVLKEATREGKICPHYSKSHKQSTT</sequence>
<dbReference type="InterPro" id="IPR013761">
    <property type="entry name" value="SAM/pointed_sf"/>
</dbReference>